<accession>A0A6J1LVB7</accession>
<name>A0A6J1LVB7_DROHY</name>
<dbReference type="AlphaFoldDB" id="A0A6J1LVB7"/>
<feature type="region of interest" description="Disordered" evidence="5">
    <location>
        <begin position="495"/>
        <end position="558"/>
    </location>
</feature>
<evidence type="ECO:0000256" key="5">
    <source>
        <dbReference type="SAM" id="MobiDB-lite"/>
    </source>
</evidence>
<dbReference type="PANTHER" id="PTHR21646:SF46">
    <property type="entry name" value="UBIQUITIN CARBOXYL-TERMINAL HYDROLASE"/>
    <property type="match status" value="1"/>
</dbReference>
<gene>
    <name evidence="9" type="primary">LOC111600280</name>
</gene>
<evidence type="ECO:0000313" key="9">
    <source>
        <dbReference type="RefSeq" id="XP_023172097.2"/>
    </source>
</evidence>
<dbReference type="Pfam" id="PF08969">
    <property type="entry name" value="USP8_dimer"/>
    <property type="match status" value="1"/>
</dbReference>
<dbReference type="Pfam" id="PF00443">
    <property type="entry name" value="UCH"/>
    <property type="match status" value="1"/>
</dbReference>
<protein>
    <recommendedName>
        <fullName evidence="3">Ubiquitin carboxyl-terminal hydrolase</fullName>
        <ecNumber evidence="3">3.4.19.12</ecNumber>
    </recommendedName>
</protein>
<dbReference type="SUPFAM" id="SSF140856">
    <property type="entry name" value="USP8 N-terminal domain-like"/>
    <property type="match status" value="1"/>
</dbReference>
<feature type="coiled-coil region" evidence="4">
    <location>
        <begin position="421"/>
        <end position="484"/>
    </location>
</feature>
<dbReference type="Proteomes" id="UP000504633">
    <property type="component" value="Unplaced"/>
</dbReference>
<evidence type="ECO:0000256" key="4">
    <source>
        <dbReference type="SAM" id="Coils"/>
    </source>
</evidence>
<comment type="similarity">
    <text evidence="2 3">Belongs to the peptidase C19 family.</text>
</comment>
<evidence type="ECO:0000313" key="8">
    <source>
        <dbReference type="Proteomes" id="UP000504633"/>
    </source>
</evidence>
<dbReference type="RefSeq" id="XP_023172097.2">
    <property type="nucleotide sequence ID" value="XM_023316329.2"/>
</dbReference>
<dbReference type="InterPro" id="IPR018200">
    <property type="entry name" value="USP_CS"/>
</dbReference>
<keyword evidence="3 9" id="KW-0378">Hydrolase</keyword>
<dbReference type="PROSITE" id="PS50235">
    <property type="entry name" value="USP_3"/>
    <property type="match status" value="1"/>
</dbReference>
<dbReference type="InterPro" id="IPR028889">
    <property type="entry name" value="USP"/>
</dbReference>
<dbReference type="GO" id="GO:0004843">
    <property type="term" value="F:cysteine-type deubiquitinase activity"/>
    <property type="evidence" value="ECO:0007669"/>
    <property type="project" value="UniProtKB-UniRule"/>
</dbReference>
<dbReference type="Gene3D" id="1.20.58.80">
    <property type="entry name" value="Phosphotransferase system, lactose/cellobiose-type IIA subunit"/>
    <property type="match status" value="1"/>
</dbReference>
<dbReference type="InterPro" id="IPR050185">
    <property type="entry name" value="Ub_carboxyl-term_hydrolase"/>
</dbReference>
<dbReference type="CDD" id="cd02674">
    <property type="entry name" value="Peptidase_C19R"/>
    <property type="match status" value="1"/>
</dbReference>
<reference evidence="9" key="1">
    <citation type="submission" date="2025-08" db="UniProtKB">
        <authorList>
            <consortium name="RefSeq"/>
        </authorList>
    </citation>
    <scope>IDENTIFICATION</scope>
    <source>
        <strain evidence="9">15085-1641.00</strain>
        <tissue evidence="9">Whole body</tissue>
    </source>
</reference>
<dbReference type="Gene3D" id="3.90.70.10">
    <property type="entry name" value="Cysteine proteinases"/>
    <property type="match status" value="1"/>
</dbReference>
<proteinExistence type="inferred from homology"/>
<keyword evidence="3" id="KW-0788">Thiol protease</keyword>
<dbReference type="EC" id="3.4.19.12" evidence="3"/>
<feature type="compositionally biased region" description="Low complexity" evidence="5">
    <location>
        <begin position="514"/>
        <end position="523"/>
    </location>
</feature>
<dbReference type="InterPro" id="IPR001394">
    <property type="entry name" value="Peptidase_C19_UCH"/>
</dbReference>
<feature type="compositionally biased region" description="Pro residues" evidence="5">
    <location>
        <begin position="502"/>
        <end position="513"/>
    </location>
</feature>
<evidence type="ECO:0000256" key="2">
    <source>
        <dbReference type="ARBA" id="ARBA00009085"/>
    </source>
</evidence>
<keyword evidence="8" id="KW-1185">Reference proteome</keyword>
<feature type="compositionally biased region" description="Low complexity" evidence="5">
    <location>
        <begin position="349"/>
        <end position="361"/>
    </location>
</feature>
<dbReference type="Gene3D" id="3.40.250.10">
    <property type="entry name" value="Rhodanese-like domain"/>
    <property type="match status" value="1"/>
</dbReference>
<dbReference type="PROSITE" id="PS00973">
    <property type="entry name" value="USP_2"/>
    <property type="match status" value="1"/>
</dbReference>
<dbReference type="InterPro" id="IPR038765">
    <property type="entry name" value="Papain-like_cys_pep_sf"/>
</dbReference>
<evidence type="ECO:0000256" key="3">
    <source>
        <dbReference type="RuleBase" id="RU366025"/>
    </source>
</evidence>
<dbReference type="GeneID" id="111600280"/>
<evidence type="ECO:0000259" key="7">
    <source>
        <dbReference type="PROSITE" id="PS50235"/>
    </source>
</evidence>
<dbReference type="SUPFAM" id="SSF52821">
    <property type="entry name" value="Rhodanese/Cell cycle control phosphatase"/>
    <property type="match status" value="1"/>
</dbReference>
<dbReference type="InterPro" id="IPR001763">
    <property type="entry name" value="Rhodanese-like_dom"/>
</dbReference>
<dbReference type="PROSITE" id="PS50206">
    <property type="entry name" value="RHODANESE_3"/>
    <property type="match status" value="1"/>
</dbReference>
<keyword evidence="3" id="KW-0645">Protease</keyword>
<feature type="domain" description="USP" evidence="7">
    <location>
        <begin position="574"/>
        <end position="900"/>
    </location>
</feature>
<evidence type="ECO:0000259" key="6">
    <source>
        <dbReference type="PROSITE" id="PS50206"/>
    </source>
</evidence>
<keyword evidence="4" id="KW-0175">Coiled coil</keyword>
<dbReference type="GO" id="GO:0016579">
    <property type="term" value="P:protein deubiquitination"/>
    <property type="evidence" value="ECO:0007669"/>
    <property type="project" value="InterPro"/>
</dbReference>
<feature type="region of interest" description="Disordered" evidence="5">
    <location>
        <begin position="325"/>
        <end position="361"/>
    </location>
</feature>
<organism evidence="8 9">
    <name type="scientific">Drosophila hydei</name>
    <name type="common">Fruit fly</name>
    <dbReference type="NCBI Taxonomy" id="7224"/>
    <lineage>
        <taxon>Eukaryota</taxon>
        <taxon>Metazoa</taxon>
        <taxon>Ecdysozoa</taxon>
        <taxon>Arthropoda</taxon>
        <taxon>Hexapoda</taxon>
        <taxon>Insecta</taxon>
        <taxon>Pterygota</taxon>
        <taxon>Neoptera</taxon>
        <taxon>Endopterygota</taxon>
        <taxon>Diptera</taxon>
        <taxon>Brachycera</taxon>
        <taxon>Muscomorpha</taxon>
        <taxon>Ephydroidea</taxon>
        <taxon>Drosophilidae</taxon>
        <taxon>Drosophila</taxon>
    </lineage>
</organism>
<comment type="catalytic activity">
    <reaction evidence="1 3">
        <text>Thiol-dependent hydrolysis of ester, thioester, amide, peptide and isopeptide bonds formed by the C-terminal Gly of ubiquitin (a 76-residue protein attached to proteins as an intracellular targeting signal).</text>
        <dbReference type="EC" id="3.4.19.12"/>
    </reaction>
</comment>
<dbReference type="OrthoDB" id="292964at2759"/>
<dbReference type="GO" id="GO:0006508">
    <property type="term" value="P:proteolysis"/>
    <property type="evidence" value="ECO:0007669"/>
    <property type="project" value="UniProtKB-KW"/>
</dbReference>
<feature type="domain" description="Rhodanese" evidence="6">
    <location>
        <begin position="165"/>
        <end position="285"/>
    </location>
</feature>
<dbReference type="InterPro" id="IPR015063">
    <property type="entry name" value="USP8_dimer"/>
</dbReference>
<sequence>MAQLKKLHMADRIESLEKLTKIPDVRNKSMKILLNTARKLYLTAEDYCREGDQELAYINYMKYFNMLSVIRDKSDYNQHKLTVRQVLGDTESNRRIMDTLELISKSLSTRYEQLLLPTSMNGGDSISLPSPALEPISETRSLAKMTSTYAQLGVISCEALFQRMQLKSVLVMDCRSSSDYDNSHLTYYCAFNVPEELITPGMSAGKLQARLSSSAKAAWASRSVKESVVLMDWNTKDAQPATNSAIYTLLDILKNWDPDVTYRSPIQILEGGYEFFIMMYPTHCTNPSVQAPQQNNNDIETIDDIEYPSINDITMKEDIMNAPNVKHKQRPSINRANKPAAVRTYDQSPPNQQQQQQPLEPLENPINEIIRDQTVLLQRAHHNDMLLDTAAKKWQSIFELKQLHAEGAVLSNHEQEVLYNILQLESKAEDYKMENNRLRDELNRYKEQNTLKYLQNDDEATRRIESKIQERQQLDEQHERDRLEREQQLSIARAAKKHYKPPAEPIIARPPTPSDDTSNSTSSELQHSIAYDEPTSRPVYDRSTKPQSRNVETTAPRVRDFSPVLGHNVGRGLTGLKNLGNTCYMNSILQCLSNTPQLMEFCISDKYKNHICRRNKTNGQVIEEVAALIKELWNGQYKCVASRDLRYVVGQYQKIFRGVDQQDSHEFLTILMDWLHSDLQTLRVPRQRDVISASEKAWLQFTKSQESLILHLFYGQIKSTVKCVTCTKESATYECFSNLSLELPANANLCYLNQCMDMYFSGEKIHGWNCPNCKTKRDAIKKLDISKLPPVLVVHLKRFYADPSNTGSYIKKQNYLQFPLDNLEMKPYIARAESRAVTPKTYQLYAVSNHYGTMEGGHYTAFCKSANYGRWYKFDDQVVSPLDASNVVSSAAYILFYTWLPPMQLSIS</sequence>
<keyword evidence="3" id="KW-0833">Ubl conjugation pathway</keyword>
<dbReference type="KEGG" id="dhe:111600280"/>
<dbReference type="InterPro" id="IPR036873">
    <property type="entry name" value="Rhodanese-like_dom_sf"/>
</dbReference>
<evidence type="ECO:0000256" key="1">
    <source>
        <dbReference type="ARBA" id="ARBA00000707"/>
    </source>
</evidence>
<dbReference type="PROSITE" id="PS00972">
    <property type="entry name" value="USP_1"/>
    <property type="match status" value="1"/>
</dbReference>
<dbReference type="CTD" id="9101"/>
<dbReference type="SUPFAM" id="SSF54001">
    <property type="entry name" value="Cysteine proteinases"/>
    <property type="match status" value="1"/>
</dbReference>
<dbReference type="PANTHER" id="PTHR21646">
    <property type="entry name" value="UBIQUITIN CARBOXYL-TERMINAL HYDROLASE"/>
    <property type="match status" value="1"/>
</dbReference>